<evidence type="ECO:0000313" key="6">
    <source>
        <dbReference type="EMBL" id="OZC04823.1"/>
    </source>
</evidence>
<evidence type="ECO:0000256" key="5">
    <source>
        <dbReference type="SAM" id="Phobius"/>
    </source>
</evidence>
<dbReference type="SUPFAM" id="SSF48652">
    <property type="entry name" value="Tetraspanin"/>
    <property type="match status" value="1"/>
</dbReference>
<dbReference type="GO" id="GO:0016020">
    <property type="term" value="C:membrane"/>
    <property type="evidence" value="ECO:0007669"/>
    <property type="project" value="UniProtKB-SubCell"/>
</dbReference>
<keyword evidence="3 5" id="KW-1133">Transmembrane helix</keyword>
<comment type="subcellular location">
    <subcellularLocation>
        <location evidence="1">Membrane</location>
        <topology evidence="1">Multi-pass membrane protein</topology>
    </subcellularLocation>
</comment>
<keyword evidence="7" id="KW-1185">Reference proteome</keyword>
<keyword evidence="4 5" id="KW-0472">Membrane</keyword>
<organism evidence="6 7">
    <name type="scientific">Onchocerca flexuosa</name>
    <dbReference type="NCBI Taxonomy" id="387005"/>
    <lineage>
        <taxon>Eukaryota</taxon>
        <taxon>Metazoa</taxon>
        <taxon>Ecdysozoa</taxon>
        <taxon>Nematoda</taxon>
        <taxon>Chromadorea</taxon>
        <taxon>Rhabditida</taxon>
        <taxon>Spirurina</taxon>
        <taxon>Spiruromorpha</taxon>
        <taxon>Filarioidea</taxon>
        <taxon>Onchocercidae</taxon>
        <taxon>Onchocerca</taxon>
    </lineage>
</organism>
<dbReference type="Gene3D" id="1.10.1450.10">
    <property type="entry name" value="Tetraspanin"/>
    <property type="match status" value="1"/>
</dbReference>
<feature type="transmembrane region" description="Helical" evidence="5">
    <location>
        <begin position="288"/>
        <end position="308"/>
    </location>
</feature>
<evidence type="ECO:0008006" key="8">
    <source>
        <dbReference type="Google" id="ProtNLM"/>
    </source>
</evidence>
<reference evidence="6 7" key="1">
    <citation type="submission" date="2015-12" db="EMBL/GenBank/DDBJ databases">
        <title>Draft genome of the nematode, Onchocerca flexuosa.</title>
        <authorList>
            <person name="Mitreva M."/>
        </authorList>
    </citation>
    <scope>NUCLEOTIDE SEQUENCE [LARGE SCALE GENOMIC DNA]</scope>
    <source>
        <strain evidence="6">Red Deer</strain>
    </source>
</reference>
<proteinExistence type="predicted"/>
<dbReference type="Proteomes" id="UP000242913">
    <property type="component" value="Unassembled WGS sequence"/>
</dbReference>
<name>A0A238BHZ6_9BILA</name>
<keyword evidence="2 5" id="KW-0812">Transmembrane</keyword>
<feature type="transmembrane region" description="Helical" evidence="5">
    <location>
        <begin position="149"/>
        <end position="171"/>
    </location>
</feature>
<dbReference type="InterPro" id="IPR008952">
    <property type="entry name" value="Tetraspanin_EC2_sf"/>
</dbReference>
<feature type="transmembrane region" description="Helical" evidence="5">
    <location>
        <begin position="115"/>
        <end position="137"/>
    </location>
</feature>
<protein>
    <recommendedName>
        <fullName evidence="8">Tetraspanin family protein</fullName>
    </recommendedName>
</protein>
<dbReference type="Pfam" id="PF00335">
    <property type="entry name" value="Tetraspanin"/>
    <property type="match status" value="1"/>
</dbReference>
<accession>A0A238BHZ6</accession>
<evidence type="ECO:0000256" key="2">
    <source>
        <dbReference type="ARBA" id="ARBA00022692"/>
    </source>
</evidence>
<dbReference type="EMBL" id="KZ271574">
    <property type="protein sequence ID" value="OZC04823.1"/>
    <property type="molecule type" value="Genomic_DNA"/>
</dbReference>
<evidence type="ECO:0000313" key="7">
    <source>
        <dbReference type="Proteomes" id="UP000242913"/>
    </source>
</evidence>
<dbReference type="InterPro" id="IPR018499">
    <property type="entry name" value="Tetraspanin/Peripherin"/>
</dbReference>
<feature type="transmembrane region" description="Helical" evidence="5">
    <location>
        <begin position="58"/>
        <end position="82"/>
    </location>
</feature>
<dbReference type="AlphaFoldDB" id="A0A238BHZ6"/>
<gene>
    <name evidence="6" type="ORF">X798_08188</name>
</gene>
<evidence type="ECO:0000256" key="4">
    <source>
        <dbReference type="ARBA" id="ARBA00023136"/>
    </source>
</evidence>
<evidence type="ECO:0000256" key="3">
    <source>
        <dbReference type="ARBA" id="ARBA00022989"/>
    </source>
</evidence>
<sequence length="341" mass="39620">MWRICQKYKMHRRTSFLKYDGKNEHSQKHYEISFKFHRNEHSSASRISVRNRKHPYKLFRLIIFCTVIIRTLMCIAVILISLNFSIKYVRPIRRIYTIAKPTYSAQILIKCLRSFAYVFCGTEAILLGVHLISLITFMEKAYAFYGMSIAVDFAFLFLFSLFYLLLIAIGLNSFEVSSTLIAGTGALLKDNPQKFMHTVNDIQTTMQCCGFAGNYKEWMQNRTIYYYDPIEDESKLMLNNEAQNIWKPQNDAEKMNSAPLSCCSNIKKHCSEKEKHQQSCFNKLSTSIAWLMKLIGMILAVNLMLSVLQEVIFTYIAVDITTITSNTTTCWYVRSFISSYV</sequence>
<evidence type="ECO:0000256" key="1">
    <source>
        <dbReference type="ARBA" id="ARBA00004141"/>
    </source>
</evidence>
<dbReference type="OrthoDB" id="10419448at2759"/>